<dbReference type="SUPFAM" id="SSF56655">
    <property type="entry name" value="Carbohydrate phosphatase"/>
    <property type="match status" value="1"/>
</dbReference>
<reference evidence="8" key="1">
    <citation type="journal article" date="2019" name="Int. J. Syst. Evol. Microbiol.">
        <title>The Global Catalogue of Microorganisms (GCM) 10K type strain sequencing project: providing services to taxonomists for standard genome sequencing and annotation.</title>
        <authorList>
            <consortium name="The Broad Institute Genomics Platform"/>
            <consortium name="The Broad Institute Genome Sequencing Center for Infectious Disease"/>
            <person name="Wu L."/>
            <person name="Ma J."/>
        </authorList>
    </citation>
    <scope>NUCLEOTIDE SEQUENCE [LARGE SCALE GENOMIC DNA]</scope>
    <source>
        <strain evidence="8">CCUG 50347</strain>
    </source>
</reference>
<dbReference type="RefSeq" id="WP_274189265.1">
    <property type="nucleotide sequence ID" value="NZ_BAABHN010000028.1"/>
</dbReference>
<keyword evidence="2" id="KW-0479">Metal-binding</keyword>
<evidence type="ECO:0000313" key="8">
    <source>
        <dbReference type="Proteomes" id="UP001595909"/>
    </source>
</evidence>
<dbReference type="PRINTS" id="PR00377">
    <property type="entry name" value="IMPHPHTASES"/>
</dbReference>
<evidence type="ECO:0000256" key="4">
    <source>
        <dbReference type="ARBA" id="ARBA00041694"/>
    </source>
</evidence>
<comment type="catalytic activity">
    <reaction evidence="1">
        <text>adenosine 3',5'-bisphosphate + H2O = AMP + phosphate</text>
        <dbReference type="Rhea" id="RHEA:10040"/>
        <dbReference type="ChEBI" id="CHEBI:15377"/>
        <dbReference type="ChEBI" id="CHEBI:43474"/>
        <dbReference type="ChEBI" id="CHEBI:58343"/>
        <dbReference type="ChEBI" id="CHEBI:456215"/>
        <dbReference type="EC" id="3.1.3.7"/>
    </reaction>
</comment>
<dbReference type="Gene3D" id="3.30.540.10">
    <property type="entry name" value="Fructose-1,6-Bisphosphatase, subunit A, domain 1"/>
    <property type="match status" value="1"/>
</dbReference>
<name>A0ABV9RGU7_9PSEU</name>
<dbReference type="PANTHER" id="PTHR43028">
    <property type="entry name" value="3'(2'),5'-BISPHOSPHATE NUCLEOTIDASE 1"/>
    <property type="match status" value="1"/>
</dbReference>
<dbReference type="InterPro" id="IPR000760">
    <property type="entry name" value="Inositol_monophosphatase-like"/>
</dbReference>
<evidence type="ECO:0000256" key="3">
    <source>
        <dbReference type="ARBA" id="ARBA00022842"/>
    </source>
</evidence>
<evidence type="ECO:0000313" key="7">
    <source>
        <dbReference type="EMBL" id="MFC4833419.1"/>
    </source>
</evidence>
<sequence>MSAARDLPPEPETQHPGEHAERGARPSGPDDEPTVAEDAALARELAEATGELLMTLRDDTSTGREREYRGDAEAHDYLIGALARHRPADAVLSEEGTQDPAPRRGAHRLWIIDPLDGSSGYGRGGDEWGVHVALVVDGTLVAGAVALPARGELVDSATVRPLPDTPVDPEAGLSVTVSRSRPPMELRRLAAAFPVRTVAMSAAGVKTLAVVDGLVDAYLHSGGQYEWDNAAPAAVAEGAGVRVTRLDGSPLPFGADDPYSPDLLIARPAAHEAILDVLLGR</sequence>
<evidence type="ECO:0000256" key="2">
    <source>
        <dbReference type="ARBA" id="ARBA00022723"/>
    </source>
</evidence>
<dbReference type="Gene3D" id="3.40.190.80">
    <property type="match status" value="1"/>
</dbReference>
<dbReference type="InterPro" id="IPR050725">
    <property type="entry name" value="CysQ/Inositol_MonoPase"/>
</dbReference>
<accession>A0ABV9RGU7</accession>
<dbReference type="Proteomes" id="UP001595909">
    <property type="component" value="Unassembled WGS sequence"/>
</dbReference>
<evidence type="ECO:0000256" key="5">
    <source>
        <dbReference type="ARBA" id="ARBA00042530"/>
    </source>
</evidence>
<organism evidence="7 8">
    <name type="scientific">Actinomycetospora chibensis</name>
    <dbReference type="NCBI Taxonomy" id="663606"/>
    <lineage>
        <taxon>Bacteria</taxon>
        <taxon>Bacillati</taxon>
        <taxon>Actinomycetota</taxon>
        <taxon>Actinomycetes</taxon>
        <taxon>Pseudonocardiales</taxon>
        <taxon>Pseudonocardiaceae</taxon>
        <taxon>Actinomycetospora</taxon>
    </lineage>
</organism>
<gene>
    <name evidence="7" type="ORF">ACFPEL_13485</name>
</gene>
<dbReference type="Pfam" id="PF00459">
    <property type="entry name" value="Inositol_P"/>
    <property type="match status" value="1"/>
</dbReference>
<evidence type="ECO:0000256" key="6">
    <source>
        <dbReference type="SAM" id="MobiDB-lite"/>
    </source>
</evidence>
<keyword evidence="3" id="KW-0460">Magnesium</keyword>
<keyword evidence="8" id="KW-1185">Reference proteome</keyword>
<evidence type="ECO:0000256" key="1">
    <source>
        <dbReference type="ARBA" id="ARBA00001625"/>
    </source>
</evidence>
<dbReference type="InterPro" id="IPR020583">
    <property type="entry name" value="Inositol_monoP_metal-BS"/>
</dbReference>
<feature type="compositionally biased region" description="Basic and acidic residues" evidence="6">
    <location>
        <begin position="12"/>
        <end position="24"/>
    </location>
</feature>
<dbReference type="EMBL" id="JBHSIM010000028">
    <property type="protein sequence ID" value="MFC4833419.1"/>
    <property type="molecule type" value="Genomic_DNA"/>
</dbReference>
<feature type="region of interest" description="Disordered" evidence="6">
    <location>
        <begin position="1"/>
        <end position="43"/>
    </location>
</feature>
<protein>
    <recommendedName>
        <fullName evidence="4">3'(2'),5-bisphosphonucleoside 3'(2')-phosphohydrolase</fullName>
    </recommendedName>
    <alternativeName>
        <fullName evidence="5">DPNPase</fullName>
    </alternativeName>
</protein>
<dbReference type="PANTHER" id="PTHR43028:SF5">
    <property type="entry name" value="3'(2'),5'-BISPHOSPHATE NUCLEOTIDASE 1"/>
    <property type="match status" value="1"/>
</dbReference>
<dbReference type="PROSITE" id="PS00629">
    <property type="entry name" value="IMP_1"/>
    <property type="match status" value="1"/>
</dbReference>
<comment type="caution">
    <text evidence="7">The sequence shown here is derived from an EMBL/GenBank/DDBJ whole genome shotgun (WGS) entry which is preliminary data.</text>
</comment>
<proteinExistence type="predicted"/>